<evidence type="ECO:0000313" key="5">
    <source>
        <dbReference type="Proteomes" id="UP000629870"/>
    </source>
</evidence>
<dbReference type="RefSeq" id="WP_139400086.1">
    <property type="nucleotide sequence ID" value="NZ_JACHEW010000002.1"/>
</dbReference>
<dbReference type="InterPro" id="IPR011990">
    <property type="entry name" value="TPR-like_helical_dom_sf"/>
</dbReference>
<dbReference type="Gene3D" id="1.25.40.10">
    <property type="entry name" value="Tetratricopeptide repeat domain"/>
    <property type="match status" value="1"/>
</dbReference>
<dbReference type="EMBL" id="VDMO01000001">
    <property type="protein sequence ID" value="TNM73061.1"/>
    <property type="molecule type" value="Genomic_DNA"/>
</dbReference>
<dbReference type="OrthoDB" id="62084at2"/>
<name>A0A5C4YBR4_9DEIO</name>
<dbReference type="SUPFAM" id="SSF48452">
    <property type="entry name" value="TPR-like"/>
    <property type="match status" value="1"/>
</dbReference>
<feature type="signal peptide" evidence="1">
    <location>
        <begin position="1"/>
        <end position="20"/>
    </location>
</feature>
<gene>
    <name evidence="3" type="ORF">FHR04_01135</name>
    <name evidence="2" type="ORF">HNQ04_000467</name>
</gene>
<protein>
    <recommendedName>
        <fullName evidence="6">Tetratricopeptide repeat protein</fullName>
    </recommendedName>
</protein>
<comment type="caution">
    <text evidence="3">The sequence shown here is derived from an EMBL/GenBank/DDBJ whole genome shotgun (WGS) entry which is preliminary data.</text>
</comment>
<keyword evidence="1" id="KW-0732">Signal</keyword>
<evidence type="ECO:0000313" key="3">
    <source>
        <dbReference type="EMBL" id="TNM73061.1"/>
    </source>
</evidence>
<proteinExistence type="predicted"/>
<evidence type="ECO:0008006" key="6">
    <source>
        <dbReference type="Google" id="ProtNLM"/>
    </source>
</evidence>
<accession>A0A5C4YBR4</accession>
<evidence type="ECO:0000313" key="4">
    <source>
        <dbReference type="Proteomes" id="UP000313988"/>
    </source>
</evidence>
<reference evidence="3 4" key="1">
    <citation type="submission" date="2019-06" db="EMBL/GenBank/DDBJ databases">
        <title>Genome sequence of Deinococcus radiopugnans ATCC 19172.</title>
        <authorList>
            <person name="Maclea K.S."/>
            <person name="Maynard C.R."/>
        </authorList>
    </citation>
    <scope>NUCLEOTIDE SEQUENCE [LARGE SCALE GENOMIC DNA]</scope>
    <source>
        <strain evidence="3 4">ATCC 19172</strain>
    </source>
</reference>
<keyword evidence="5" id="KW-1185">Reference proteome</keyword>
<sequence length="243" mass="25859">MSKVLTAILTAALLSTTSLATPLDDAQAALNRGQPGVTIAALRGRMDAPALNLLARAYVGQSVLVNSVTERSRLYAASETAARSAIAADASSAEAHVELANALALQLQGAGMVRATRTGLEIRRLFEQALALDPTQARAWMGLGTWHAQALGLGPLVVLATGASEEAMRASHRKAIALAPGEVFFRLSYADSLLLLAGHDARRAATLRAEARQLLGEALALKPQTYWQRHDQEQVRERLRGLP</sequence>
<evidence type="ECO:0000313" key="2">
    <source>
        <dbReference type="EMBL" id="MBB6015238.1"/>
    </source>
</evidence>
<organism evidence="3 4">
    <name type="scientific">Deinococcus radiopugnans ATCC 19172</name>
    <dbReference type="NCBI Taxonomy" id="585398"/>
    <lineage>
        <taxon>Bacteria</taxon>
        <taxon>Thermotogati</taxon>
        <taxon>Deinococcota</taxon>
        <taxon>Deinococci</taxon>
        <taxon>Deinococcales</taxon>
        <taxon>Deinococcaceae</taxon>
        <taxon>Deinococcus</taxon>
    </lineage>
</organism>
<feature type="chain" id="PRO_5022854531" description="Tetratricopeptide repeat protein" evidence="1">
    <location>
        <begin position="21"/>
        <end position="243"/>
    </location>
</feature>
<evidence type="ECO:0000256" key="1">
    <source>
        <dbReference type="SAM" id="SignalP"/>
    </source>
</evidence>
<dbReference type="Proteomes" id="UP000313988">
    <property type="component" value="Unassembled WGS sequence"/>
</dbReference>
<reference evidence="2 5" key="2">
    <citation type="submission" date="2020-08" db="EMBL/GenBank/DDBJ databases">
        <title>Genomic Encyclopedia of Type Strains, Phase IV (KMG-IV): sequencing the most valuable type-strain genomes for metagenomic binning, comparative biology and taxonomic classification.</title>
        <authorList>
            <person name="Goeker M."/>
        </authorList>
    </citation>
    <scope>NUCLEOTIDE SEQUENCE [LARGE SCALE GENOMIC DNA]</scope>
    <source>
        <strain evidence="2 5">DSM 12027</strain>
    </source>
</reference>
<dbReference type="EMBL" id="JACHEW010000002">
    <property type="protein sequence ID" value="MBB6015238.1"/>
    <property type="molecule type" value="Genomic_DNA"/>
</dbReference>
<dbReference type="AlphaFoldDB" id="A0A5C4YBR4"/>
<dbReference type="Proteomes" id="UP000629870">
    <property type="component" value="Unassembled WGS sequence"/>
</dbReference>